<dbReference type="AlphaFoldDB" id="A0A9Q5STL3"/>
<dbReference type="Pfam" id="PF16288">
    <property type="entry name" value="DUF4934"/>
    <property type="match status" value="1"/>
</dbReference>
<evidence type="ECO:0000313" key="3">
    <source>
        <dbReference type="EMBL" id="OUO06463.1"/>
    </source>
</evidence>
<proteinExistence type="predicted"/>
<protein>
    <submittedName>
        <fullName evidence="3">6-bladed beta-propeller</fullName>
    </submittedName>
</protein>
<comment type="caution">
    <text evidence="3">The sequence shown here is derived from an EMBL/GenBank/DDBJ whole genome shotgun (WGS) entry which is preliminary data.</text>
</comment>
<dbReference type="InterPro" id="IPR032559">
    <property type="entry name" value="DUF4933"/>
</dbReference>
<dbReference type="RefSeq" id="WP_021863123.1">
    <property type="nucleotide sequence ID" value="NZ_CAJLBM010000007.1"/>
</dbReference>
<dbReference type="InterPro" id="IPR032558">
    <property type="entry name" value="DUF4934"/>
</dbReference>
<evidence type="ECO:0000256" key="1">
    <source>
        <dbReference type="SAM" id="SignalP"/>
    </source>
</evidence>
<name>A0A9Q5STL3_9BACT</name>
<dbReference type="PROSITE" id="PS51257">
    <property type="entry name" value="PROKAR_LIPOPROTEIN"/>
    <property type="match status" value="1"/>
</dbReference>
<feature type="signal peptide" evidence="1">
    <location>
        <begin position="1"/>
        <end position="20"/>
    </location>
</feature>
<feature type="chain" id="PRO_5040294792" evidence="1">
    <location>
        <begin position="21"/>
        <end position="413"/>
    </location>
</feature>
<evidence type="ECO:0000259" key="2">
    <source>
        <dbReference type="Pfam" id="PF16288"/>
    </source>
</evidence>
<dbReference type="EMBL" id="NFIJ01000003">
    <property type="protein sequence ID" value="OUO06463.1"/>
    <property type="molecule type" value="Genomic_DNA"/>
</dbReference>
<keyword evidence="1" id="KW-0732">Signal</keyword>
<evidence type="ECO:0000313" key="4">
    <source>
        <dbReference type="Proteomes" id="UP000195975"/>
    </source>
</evidence>
<gene>
    <name evidence="3" type="ORF">B5F96_05365</name>
</gene>
<dbReference type="Proteomes" id="UP000195975">
    <property type="component" value="Unassembled WGS sequence"/>
</dbReference>
<reference evidence="4" key="1">
    <citation type="submission" date="2017-04" db="EMBL/GenBank/DDBJ databases">
        <title>Function of individual gut microbiota members based on whole genome sequencing of pure cultures obtained from chicken caecum.</title>
        <authorList>
            <person name="Medvecky M."/>
            <person name="Cejkova D."/>
            <person name="Polansky O."/>
            <person name="Karasova D."/>
            <person name="Kubasova T."/>
            <person name="Cizek A."/>
            <person name="Rychlik I."/>
        </authorList>
    </citation>
    <scope>NUCLEOTIDE SEQUENCE [LARGE SCALE GENOMIC DNA]</scope>
    <source>
        <strain evidence="4">An42</strain>
    </source>
</reference>
<feature type="domain" description="DUF4934" evidence="2">
    <location>
        <begin position="44"/>
        <end position="114"/>
    </location>
</feature>
<dbReference type="Pfam" id="PF16287">
    <property type="entry name" value="DUF4933"/>
    <property type="match status" value="1"/>
</dbReference>
<sequence>MKNCVYQFAMSACLFLAACSGGGTKVAKLEVIPLGAAFDNQTELKTSDCFKKIRYVALETTDSCLVDKGASVTILNDWLVVVSGRNCQLFDKETGRFVRTVGHVGEDPEGCSTVHGGWQNPYTGKLSFAGWKGSFVMYGADGRFDRIWTPPIVSGAFPNISAFTYLDAEVIAGYYSASDSLPARVALFRGNEIIRVDSLLMGQSEENGVAGVNDIAMISVLKDGGSGVVLIKGKDGRSAIYSLGNTYFWNIDKELYFHHSYNDTIYQISAVKGLQPVRVLDLGAYGWAYNERFEDKKDAIYPTKFMENKDVIFFRFMTNVYNDKQKTYNALYRKADGTVKVCLFDERITDDMNGFLPLQPISVSSSGEFAAILPSEEVVSWFEDNAGKTDIPSGVVALKKVGEEDNPVVAIME</sequence>
<organism evidence="3 4">
    <name type="scientific">Parabacteroides johnsonii</name>
    <dbReference type="NCBI Taxonomy" id="387661"/>
    <lineage>
        <taxon>Bacteria</taxon>
        <taxon>Pseudomonadati</taxon>
        <taxon>Bacteroidota</taxon>
        <taxon>Bacteroidia</taxon>
        <taxon>Bacteroidales</taxon>
        <taxon>Tannerellaceae</taxon>
        <taxon>Parabacteroides</taxon>
    </lineage>
</organism>
<accession>A0A9Q5STL3</accession>